<organism evidence="2 3">
    <name type="scientific">Alcanivorax xiamenensis</name>
    <dbReference type="NCBI Taxonomy" id="1177156"/>
    <lineage>
        <taxon>Bacteria</taxon>
        <taxon>Pseudomonadati</taxon>
        <taxon>Pseudomonadota</taxon>
        <taxon>Gammaproteobacteria</taxon>
        <taxon>Oceanospirillales</taxon>
        <taxon>Alcanivoracaceae</taxon>
        <taxon>Alcanivorax</taxon>
    </lineage>
</organism>
<feature type="transmembrane region" description="Helical" evidence="1">
    <location>
        <begin position="167"/>
        <end position="192"/>
    </location>
</feature>
<keyword evidence="3" id="KW-1185">Reference proteome</keyword>
<evidence type="ECO:0000313" key="3">
    <source>
        <dbReference type="Proteomes" id="UP000771797"/>
    </source>
</evidence>
<dbReference type="EMBL" id="AQPF01000001">
    <property type="protein sequence ID" value="KAF0808400.1"/>
    <property type="molecule type" value="Genomic_DNA"/>
</dbReference>
<feature type="transmembrane region" description="Helical" evidence="1">
    <location>
        <begin position="120"/>
        <end position="146"/>
    </location>
</feature>
<keyword evidence="1" id="KW-1133">Transmembrane helix</keyword>
<feature type="transmembrane region" description="Helical" evidence="1">
    <location>
        <begin position="261"/>
        <end position="278"/>
    </location>
</feature>
<dbReference type="Proteomes" id="UP000771797">
    <property type="component" value="Unassembled WGS sequence"/>
</dbReference>
<feature type="transmembrane region" description="Helical" evidence="1">
    <location>
        <begin position="414"/>
        <end position="438"/>
    </location>
</feature>
<name>A0ABQ6YEC7_9GAMM</name>
<gene>
    <name evidence="2" type="ORF">A6D6_00109</name>
</gene>
<proteinExistence type="predicted"/>
<evidence type="ECO:0000256" key="1">
    <source>
        <dbReference type="SAM" id="Phobius"/>
    </source>
</evidence>
<feature type="transmembrane region" description="Helical" evidence="1">
    <location>
        <begin position="198"/>
        <end position="216"/>
    </location>
</feature>
<feature type="transmembrane region" description="Helical" evidence="1">
    <location>
        <begin position="236"/>
        <end position="255"/>
    </location>
</feature>
<dbReference type="RefSeq" id="WP_159659638.1">
    <property type="nucleotide sequence ID" value="NZ_AQPF01000001.1"/>
</dbReference>
<reference evidence="2 3" key="1">
    <citation type="submission" date="2012-09" db="EMBL/GenBank/DDBJ databases">
        <title>Genome Sequence of alkane-degrading Bacterium Alcanivorax sp. 6-D-6.</title>
        <authorList>
            <person name="Lai Q."/>
            <person name="Shao Z."/>
        </authorList>
    </citation>
    <scope>NUCLEOTIDE SEQUENCE [LARGE SCALE GENOMIC DNA]</scope>
    <source>
        <strain evidence="2 3">6-D-6</strain>
    </source>
</reference>
<comment type="caution">
    <text evidence="2">The sequence shown here is derived from an EMBL/GenBank/DDBJ whole genome shotgun (WGS) entry which is preliminary data.</text>
</comment>
<feature type="transmembrane region" description="Helical" evidence="1">
    <location>
        <begin position="51"/>
        <end position="70"/>
    </location>
</feature>
<sequence>MSTAARLRWRSGLTYAALVAGLLPAWPAVNLAGTAAALVAVTLAWSELRMVARGLLTLVLLSLLAALLVAPHSLVLAATAMIRLTALIVTMMLLAAVLGRSPDLKRISAGLFSGRPLPRYYSITFGTAFLSVPLNFGSVGLIGSMVDQQVRSHGDSAMARNAARGVLRGYGASPMFSPLSISVVTTLTYLVGLHSWELLAISVPLAMVYLASGALFREAEKPVGGDDREDSMLMPWLRFGAVVSAIWAVTLLFNGLLDLRYSKAVTLSCLIAVILLMVRERWRGERVSLPTMAPLANEVVIMGGSSFLGALISLLVLHSLGEAFSLPHWGYPLVAFVVPFLFFGGGQLGLNPIIMGTLAGGVMGPVWPPEAYVGLGLAIVCGWAQCATGTPYSANSLLMERLTGYDARVAAFRWNLGLSACWLVLSGGLAALLTVVLMP</sequence>
<feature type="transmembrane region" description="Helical" evidence="1">
    <location>
        <begin position="329"/>
        <end position="350"/>
    </location>
</feature>
<protein>
    <submittedName>
        <fullName evidence="2">Uncharacterized protein</fullName>
    </submittedName>
</protein>
<feature type="transmembrane region" description="Helical" evidence="1">
    <location>
        <begin position="12"/>
        <end position="45"/>
    </location>
</feature>
<keyword evidence="1" id="KW-0812">Transmembrane</keyword>
<evidence type="ECO:0000313" key="2">
    <source>
        <dbReference type="EMBL" id="KAF0808400.1"/>
    </source>
</evidence>
<feature type="transmembrane region" description="Helical" evidence="1">
    <location>
        <begin position="299"/>
        <end position="317"/>
    </location>
</feature>
<accession>A0ABQ6YEC7</accession>
<keyword evidence="1" id="KW-0472">Membrane</keyword>
<feature type="transmembrane region" description="Helical" evidence="1">
    <location>
        <begin position="82"/>
        <end position="100"/>
    </location>
</feature>
<feature type="transmembrane region" description="Helical" evidence="1">
    <location>
        <begin position="371"/>
        <end position="394"/>
    </location>
</feature>